<reference evidence="3" key="1">
    <citation type="submission" date="2023-06" db="EMBL/GenBank/DDBJ databases">
        <title>Genome-scale phylogeny and comparative genomics of the fungal order Sordariales.</title>
        <authorList>
            <consortium name="Lawrence Berkeley National Laboratory"/>
            <person name="Hensen N."/>
            <person name="Bonometti L."/>
            <person name="Westerberg I."/>
            <person name="Brannstrom I.O."/>
            <person name="Guillou S."/>
            <person name="Cros-Aarteil S."/>
            <person name="Calhoun S."/>
            <person name="Haridas S."/>
            <person name="Kuo A."/>
            <person name="Mondo S."/>
            <person name="Pangilinan J."/>
            <person name="Riley R."/>
            <person name="Labutti K."/>
            <person name="Andreopoulos B."/>
            <person name="Lipzen A."/>
            <person name="Chen C."/>
            <person name="Yanf M."/>
            <person name="Daum C."/>
            <person name="Ng V."/>
            <person name="Clum A."/>
            <person name="Steindorff A."/>
            <person name="Ohm R."/>
            <person name="Martin F."/>
            <person name="Silar P."/>
            <person name="Natvig D."/>
            <person name="Lalanne C."/>
            <person name="Gautier V."/>
            <person name="Ament-Velasquez S.L."/>
            <person name="Kruys A."/>
            <person name="Hutchinson M.I."/>
            <person name="Powell A.J."/>
            <person name="Barry K."/>
            <person name="Miller A.N."/>
            <person name="Grigoriev I.V."/>
            <person name="Debuchy R."/>
            <person name="Gladieux P."/>
            <person name="Thoren M.H."/>
            <person name="Johannesson H."/>
        </authorList>
    </citation>
    <scope>NUCLEOTIDE SEQUENCE</scope>
    <source>
        <strain evidence="3">CBS 606.72</strain>
    </source>
</reference>
<organism evidence="3 4">
    <name type="scientific">Immersiella caudata</name>
    <dbReference type="NCBI Taxonomy" id="314043"/>
    <lineage>
        <taxon>Eukaryota</taxon>
        <taxon>Fungi</taxon>
        <taxon>Dikarya</taxon>
        <taxon>Ascomycota</taxon>
        <taxon>Pezizomycotina</taxon>
        <taxon>Sordariomycetes</taxon>
        <taxon>Sordariomycetidae</taxon>
        <taxon>Sordariales</taxon>
        <taxon>Lasiosphaeriaceae</taxon>
        <taxon>Immersiella</taxon>
    </lineage>
</organism>
<name>A0AA40BZ68_9PEZI</name>
<keyword evidence="2" id="KW-0732">Signal</keyword>
<keyword evidence="4" id="KW-1185">Reference proteome</keyword>
<comment type="caution">
    <text evidence="3">The sequence shown here is derived from an EMBL/GenBank/DDBJ whole genome shotgun (WGS) entry which is preliminary data.</text>
</comment>
<dbReference type="EMBL" id="JAULSU010000004">
    <property type="protein sequence ID" value="KAK0618874.1"/>
    <property type="molecule type" value="Genomic_DNA"/>
</dbReference>
<protein>
    <recommendedName>
        <fullName evidence="5">Secreted protein</fullName>
    </recommendedName>
</protein>
<feature type="region of interest" description="Disordered" evidence="1">
    <location>
        <begin position="38"/>
        <end position="68"/>
    </location>
</feature>
<evidence type="ECO:0000256" key="2">
    <source>
        <dbReference type="SAM" id="SignalP"/>
    </source>
</evidence>
<evidence type="ECO:0008006" key="5">
    <source>
        <dbReference type="Google" id="ProtNLM"/>
    </source>
</evidence>
<proteinExistence type="predicted"/>
<evidence type="ECO:0000256" key="1">
    <source>
        <dbReference type="SAM" id="MobiDB-lite"/>
    </source>
</evidence>
<sequence>MQPNLTHLLLAASILASMLHENSPLRRHIRHTALWPLLRRGPPRSTSTGTKRRDCKKRRDVGVSGECLPGHPARHGQCGVGAAGLYNVNLGDGVR</sequence>
<evidence type="ECO:0000313" key="4">
    <source>
        <dbReference type="Proteomes" id="UP001175000"/>
    </source>
</evidence>
<dbReference type="AlphaFoldDB" id="A0AA40BZ68"/>
<feature type="chain" id="PRO_5041352445" description="Secreted protein" evidence="2">
    <location>
        <begin position="25"/>
        <end position="95"/>
    </location>
</feature>
<feature type="signal peptide" evidence="2">
    <location>
        <begin position="1"/>
        <end position="24"/>
    </location>
</feature>
<gene>
    <name evidence="3" type="ORF">B0T14DRAFT_518195</name>
</gene>
<dbReference type="Proteomes" id="UP001175000">
    <property type="component" value="Unassembled WGS sequence"/>
</dbReference>
<evidence type="ECO:0000313" key="3">
    <source>
        <dbReference type="EMBL" id="KAK0618874.1"/>
    </source>
</evidence>
<accession>A0AA40BZ68</accession>